<feature type="binding site" evidence="11">
    <location>
        <position position="57"/>
    </location>
    <ligand>
        <name>Mg(2+)</name>
        <dbReference type="ChEBI" id="CHEBI:18420"/>
        <label>1</label>
    </ligand>
</feature>
<evidence type="ECO:0000256" key="1">
    <source>
        <dbReference type="ARBA" id="ARBA00000077"/>
    </source>
</evidence>
<evidence type="ECO:0000256" key="2">
    <source>
        <dbReference type="ARBA" id="ARBA00004065"/>
    </source>
</evidence>
<dbReference type="Proteomes" id="UP000697710">
    <property type="component" value="Unassembled WGS sequence"/>
</dbReference>
<evidence type="ECO:0000256" key="8">
    <source>
        <dbReference type="ARBA" id="ARBA00022759"/>
    </source>
</evidence>
<keyword evidence="7 11" id="KW-0479">Metal-binding</keyword>
<comment type="catalytic activity">
    <reaction evidence="1 11">
        <text>Endonucleolytic cleavage to 5'-phosphomonoester.</text>
        <dbReference type="EC" id="3.1.26.4"/>
    </reaction>
</comment>
<dbReference type="GO" id="GO:0043137">
    <property type="term" value="P:DNA replication, removal of RNA primer"/>
    <property type="evidence" value="ECO:0007669"/>
    <property type="project" value="TreeGrafter"/>
</dbReference>
<dbReference type="GO" id="GO:0004523">
    <property type="term" value="F:RNA-DNA hybrid ribonuclease activity"/>
    <property type="evidence" value="ECO:0007669"/>
    <property type="project" value="UniProtKB-UniRule"/>
</dbReference>
<dbReference type="CDD" id="cd09278">
    <property type="entry name" value="RNase_HI_prokaryote_like"/>
    <property type="match status" value="1"/>
</dbReference>
<evidence type="ECO:0000313" key="13">
    <source>
        <dbReference type="EMBL" id="MCA9726975.1"/>
    </source>
</evidence>
<dbReference type="GO" id="GO:0003676">
    <property type="term" value="F:nucleic acid binding"/>
    <property type="evidence" value="ECO:0007669"/>
    <property type="project" value="InterPro"/>
</dbReference>
<reference evidence="13" key="1">
    <citation type="submission" date="2020-04" db="EMBL/GenBank/DDBJ databases">
        <authorList>
            <person name="Zhang T."/>
        </authorList>
    </citation>
    <scope>NUCLEOTIDE SEQUENCE</scope>
    <source>
        <strain evidence="13">HKST-UBA01</strain>
    </source>
</reference>
<accession>A0A956LWG7</accession>
<dbReference type="Pfam" id="PF00075">
    <property type="entry name" value="RNase_H"/>
    <property type="match status" value="1"/>
</dbReference>
<keyword evidence="11" id="KW-0963">Cytoplasm</keyword>
<dbReference type="HAMAP" id="MF_00042">
    <property type="entry name" value="RNase_H"/>
    <property type="match status" value="1"/>
</dbReference>
<keyword evidence="10 11" id="KW-0460">Magnesium</keyword>
<dbReference type="EC" id="3.1.26.4" evidence="5 11"/>
<dbReference type="PANTHER" id="PTHR10642:SF26">
    <property type="entry name" value="RIBONUCLEASE H1"/>
    <property type="match status" value="1"/>
</dbReference>
<evidence type="ECO:0000256" key="9">
    <source>
        <dbReference type="ARBA" id="ARBA00022801"/>
    </source>
</evidence>
<dbReference type="SUPFAM" id="SSF53098">
    <property type="entry name" value="Ribonuclease H-like"/>
    <property type="match status" value="1"/>
</dbReference>
<comment type="subunit">
    <text evidence="4 11">Monomer.</text>
</comment>
<feature type="binding site" evidence="11">
    <location>
        <position position="17"/>
    </location>
    <ligand>
        <name>Mg(2+)</name>
        <dbReference type="ChEBI" id="CHEBI:18420"/>
        <label>2</label>
    </ligand>
</feature>
<feature type="binding site" evidence="11">
    <location>
        <position position="144"/>
    </location>
    <ligand>
        <name>Mg(2+)</name>
        <dbReference type="ChEBI" id="CHEBI:18420"/>
        <label>2</label>
    </ligand>
</feature>
<comment type="subcellular location">
    <subcellularLocation>
        <location evidence="11">Cytoplasm</location>
    </subcellularLocation>
</comment>
<keyword evidence="6 11" id="KW-0540">Nuclease</keyword>
<evidence type="ECO:0000259" key="12">
    <source>
        <dbReference type="PROSITE" id="PS50879"/>
    </source>
</evidence>
<protein>
    <recommendedName>
        <fullName evidence="5 11">Ribonuclease H</fullName>
        <shortName evidence="11">RNase H</shortName>
        <ecNumber evidence="5 11">3.1.26.4</ecNumber>
    </recommendedName>
</protein>
<dbReference type="InterPro" id="IPR050092">
    <property type="entry name" value="RNase_H"/>
</dbReference>
<dbReference type="FunFam" id="3.30.420.10:FF:000089">
    <property type="entry name" value="Ribonuclease H"/>
    <property type="match status" value="1"/>
</dbReference>
<reference evidence="13" key="2">
    <citation type="journal article" date="2021" name="Microbiome">
        <title>Successional dynamics and alternative stable states in a saline activated sludge microbial community over 9 years.</title>
        <authorList>
            <person name="Wang Y."/>
            <person name="Ye J."/>
            <person name="Ju F."/>
            <person name="Liu L."/>
            <person name="Boyd J.A."/>
            <person name="Deng Y."/>
            <person name="Parks D.H."/>
            <person name="Jiang X."/>
            <person name="Yin X."/>
            <person name="Woodcroft B.J."/>
            <person name="Tyson G.W."/>
            <person name="Hugenholtz P."/>
            <person name="Polz M.F."/>
            <person name="Zhang T."/>
        </authorList>
    </citation>
    <scope>NUCLEOTIDE SEQUENCE</scope>
    <source>
        <strain evidence="13">HKST-UBA01</strain>
    </source>
</reference>
<evidence type="ECO:0000256" key="10">
    <source>
        <dbReference type="ARBA" id="ARBA00022842"/>
    </source>
</evidence>
<sequence length="156" mass="17664">MDIKAREEGPNVILYTDGACSGNPGPGGWAAMLKDPATGKSREIFGSDPSTTNNRMELTAVIEGLKQLKKEDLEIRVVSDSKYVVQGITEWVRGWERNGWRTSDRKPVKNQDLWRELVELARSHRVTFEWVQAHNGHPENERVDALAVAAYQKYLK</sequence>
<keyword evidence="8 11" id="KW-0255">Endonuclease</keyword>
<dbReference type="Gene3D" id="3.30.420.10">
    <property type="entry name" value="Ribonuclease H-like superfamily/Ribonuclease H"/>
    <property type="match status" value="1"/>
</dbReference>
<dbReference type="EMBL" id="JAGQHR010000091">
    <property type="protein sequence ID" value="MCA9726975.1"/>
    <property type="molecule type" value="Genomic_DNA"/>
</dbReference>
<dbReference type="AlphaFoldDB" id="A0A956LWG7"/>
<comment type="caution">
    <text evidence="13">The sequence shown here is derived from an EMBL/GenBank/DDBJ whole genome shotgun (WGS) entry which is preliminary data.</text>
</comment>
<dbReference type="PANTHER" id="PTHR10642">
    <property type="entry name" value="RIBONUCLEASE H1"/>
    <property type="match status" value="1"/>
</dbReference>
<evidence type="ECO:0000313" key="14">
    <source>
        <dbReference type="Proteomes" id="UP000697710"/>
    </source>
</evidence>
<comment type="similarity">
    <text evidence="3 11">Belongs to the RNase H family.</text>
</comment>
<proteinExistence type="inferred from homology"/>
<feature type="binding site" evidence="11">
    <location>
        <position position="17"/>
    </location>
    <ligand>
        <name>Mg(2+)</name>
        <dbReference type="ChEBI" id="CHEBI:18420"/>
        <label>1</label>
    </ligand>
</feature>
<gene>
    <name evidence="11 13" type="primary">rnhA</name>
    <name evidence="13" type="ORF">KC729_04775</name>
</gene>
<evidence type="ECO:0000256" key="5">
    <source>
        <dbReference type="ARBA" id="ARBA00012180"/>
    </source>
</evidence>
<evidence type="ECO:0000256" key="7">
    <source>
        <dbReference type="ARBA" id="ARBA00022723"/>
    </source>
</evidence>
<feature type="binding site" evidence="11">
    <location>
        <position position="80"/>
    </location>
    <ligand>
        <name>Mg(2+)</name>
        <dbReference type="ChEBI" id="CHEBI:18420"/>
        <label>1</label>
    </ligand>
</feature>
<evidence type="ECO:0000256" key="11">
    <source>
        <dbReference type="HAMAP-Rule" id="MF_00042"/>
    </source>
</evidence>
<comment type="function">
    <text evidence="2 11">Endonuclease that specifically degrades the RNA of RNA-DNA hybrids.</text>
</comment>
<keyword evidence="9 11" id="KW-0378">Hydrolase</keyword>
<name>A0A956LWG7_UNCEI</name>
<organism evidence="13 14">
    <name type="scientific">Eiseniibacteriota bacterium</name>
    <dbReference type="NCBI Taxonomy" id="2212470"/>
    <lineage>
        <taxon>Bacteria</taxon>
        <taxon>Candidatus Eiseniibacteriota</taxon>
    </lineage>
</organism>
<dbReference type="NCBIfam" id="NF001236">
    <property type="entry name" value="PRK00203.1"/>
    <property type="match status" value="1"/>
</dbReference>
<evidence type="ECO:0000256" key="4">
    <source>
        <dbReference type="ARBA" id="ARBA00011245"/>
    </source>
</evidence>
<evidence type="ECO:0000256" key="6">
    <source>
        <dbReference type="ARBA" id="ARBA00022722"/>
    </source>
</evidence>
<dbReference type="InterPro" id="IPR012337">
    <property type="entry name" value="RNaseH-like_sf"/>
</dbReference>
<dbReference type="GO" id="GO:0005737">
    <property type="term" value="C:cytoplasm"/>
    <property type="evidence" value="ECO:0007669"/>
    <property type="project" value="UniProtKB-SubCell"/>
</dbReference>
<dbReference type="InterPro" id="IPR002156">
    <property type="entry name" value="RNaseH_domain"/>
</dbReference>
<comment type="cofactor">
    <cofactor evidence="11">
        <name>Mg(2+)</name>
        <dbReference type="ChEBI" id="CHEBI:18420"/>
    </cofactor>
    <text evidence="11">Binds 1 Mg(2+) ion per subunit. May bind a second metal ion at a regulatory site, or after substrate binding.</text>
</comment>
<dbReference type="InterPro" id="IPR022892">
    <property type="entry name" value="RNaseHI"/>
</dbReference>
<dbReference type="PROSITE" id="PS50879">
    <property type="entry name" value="RNASE_H_1"/>
    <property type="match status" value="1"/>
</dbReference>
<dbReference type="InterPro" id="IPR036397">
    <property type="entry name" value="RNaseH_sf"/>
</dbReference>
<dbReference type="GO" id="GO:0000287">
    <property type="term" value="F:magnesium ion binding"/>
    <property type="evidence" value="ECO:0007669"/>
    <property type="project" value="UniProtKB-UniRule"/>
</dbReference>
<feature type="domain" description="RNase H type-1" evidence="12">
    <location>
        <begin position="8"/>
        <end position="152"/>
    </location>
</feature>
<evidence type="ECO:0000256" key="3">
    <source>
        <dbReference type="ARBA" id="ARBA00005300"/>
    </source>
</evidence>